<dbReference type="PANTHER" id="PTHR33495">
    <property type="entry name" value="ANTI-SIGMA FACTOR ANTAGONIST TM_1081-RELATED-RELATED"/>
    <property type="match status" value="1"/>
</dbReference>
<evidence type="ECO:0000259" key="3">
    <source>
        <dbReference type="PROSITE" id="PS50801"/>
    </source>
</evidence>
<dbReference type="GO" id="GO:0043856">
    <property type="term" value="F:anti-sigma factor antagonist activity"/>
    <property type="evidence" value="ECO:0007669"/>
    <property type="project" value="InterPro"/>
</dbReference>
<evidence type="ECO:0000313" key="4">
    <source>
        <dbReference type="EMBL" id="KAB8178321.1"/>
    </source>
</evidence>
<dbReference type="Proteomes" id="UP000313066">
    <property type="component" value="Unassembled WGS sequence"/>
</dbReference>
<proteinExistence type="inferred from homology"/>
<dbReference type="PANTHER" id="PTHR33495:SF14">
    <property type="entry name" value="ANTI-SIGMA FACTOR ANTAGONIST"/>
    <property type="match status" value="1"/>
</dbReference>
<dbReference type="SUPFAM" id="SSF52091">
    <property type="entry name" value="SpoIIaa-like"/>
    <property type="match status" value="1"/>
</dbReference>
<dbReference type="EMBL" id="VDMA02000028">
    <property type="protein sequence ID" value="KAB8178321.1"/>
    <property type="molecule type" value="Genomic_DNA"/>
</dbReference>
<dbReference type="PROSITE" id="PS50801">
    <property type="entry name" value="STAS"/>
    <property type="match status" value="1"/>
</dbReference>
<comment type="similarity">
    <text evidence="1 2">Belongs to the anti-sigma-factor antagonist family.</text>
</comment>
<gene>
    <name evidence="4" type="ORF">FH610_036750</name>
</gene>
<organism evidence="4 5">
    <name type="scientific">Microbispora catharanthi</name>
    <dbReference type="NCBI Taxonomy" id="1712871"/>
    <lineage>
        <taxon>Bacteria</taxon>
        <taxon>Bacillati</taxon>
        <taxon>Actinomycetota</taxon>
        <taxon>Actinomycetes</taxon>
        <taxon>Streptosporangiales</taxon>
        <taxon>Streptosporangiaceae</taxon>
        <taxon>Microbispora</taxon>
    </lineage>
</organism>
<name>A0A5N6BB74_9ACTN</name>
<accession>A0A5N6BB74</accession>
<protein>
    <recommendedName>
        <fullName evidence="2">Anti-sigma factor antagonist</fullName>
    </recommendedName>
</protein>
<feature type="domain" description="STAS" evidence="3">
    <location>
        <begin position="6"/>
        <end position="113"/>
    </location>
</feature>
<evidence type="ECO:0000313" key="5">
    <source>
        <dbReference type="Proteomes" id="UP000313066"/>
    </source>
</evidence>
<reference evidence="4 5" key="1">
    <citation type="submission" date="2019-10" db="EMBL/GenBank/DDBJ databases">
        <title>Nonomuraea sp. nov., isolated from Phyllanthus amarus.</title>
        <authorList>
            <person name="Klykleung N."/>
            <person name="Tanasupawat S."/>
        </authorList>
    </citation>
    <scope>NUCLEOTIDE SEQUENCE [LARGE SCALE GENOMIC DNA]</scope>
    <source>
        <strain evidence="4 5">CR1-09</strain>
    </source>
</reference>
<dbReference type="InterPro" id="IPR036513">
    <property type="entry name" value="STAS_dom_sf"/>
</dbReference>
<dbReference type="RefSeq" id="WP_139579839.1">
    <property type="nucleotide sequence ID" value="NZ_VDMA02000028.1"/>
</dbReference>
<dbReference type="InterPro" id="IPR002645">
    <property type="entry name" value="STAS_dom"/>
</dbReference>
<comment type="caution">
    <text evidence="4">The sequence shown here is derived from an EMBL/GenBank/DDBJ whole genome shotgun (WGS) entry which is preliminary data.</text>
</comment>
<dbReference type="InterPro" id="IPR003658">
    <property type="entry name" value="Anti-sigma_ant"/>
</dbReference>
<dbReference type="CDD" id="cd07043">
    <property type="entry name" value="STAS_anti-anti-sigma_factors"/>
    <property type="match status" value="1"/>
</dbReference>
<keyword evidence="5" id="KW-1185">Reference proteome</keyword>
<evidence type="ECO:0000256" key="1">
    <source>
        <dbReference type="ARBA" id="ARBA00009013"/>
    </source>
</evidence>
<evidence type="ECO:0000256" key="2">
    <source>
        <dbReference type="RuleBase" id="RU003749"/>
    </source>
</evidence>
<sequence length="113" mass="11832">MTEPVVLVDTSVRDGTTVIGLTGELDGRSGPGVQRRLMELLPEDGRVLLDMSGVTYLSSAGLRVLLLLHRAADGRVALTGVPPEIETVMAATGLLDLFRVAGSSVTDSSVADR</sequence>
<dbReference type="Pfam" id="PF01740">
    <property type="entry name" value="STAS"/>
    <property type="match status" value="1"/>
</dbReference>
<dbReference type="Gene3D" id="3.30.750.24">
    <property type="entry name" value="STAS domain"/>
    <property type="match status" value="1"/>
</dbReference>
<dbReference type="NCBIfam" id="TIGR00377">
    <property type="entry name" value="ant_ant_sig"/>
    <property type="match status" value="1"/>
</dbReference>
<dbReference type="AlphaFoldDB" id="A0A5N6BB74"/>